<keyword evidence="16" id="KW-0830">Ubiquinone</keyword>
<evidence type="ECO:0000313" key="17">
    <source>
        <dbReference type="Proteomes" id="UP000596074"/>
    </source>
</evidence>
<comment type="function">
    <text evidence="13">Is probably a protein kinase regulator of UbiI activity which is involved in aerobic coenzyme Q (ubiquinone) biosynthesis.</text>
</comment>
<dbReference type="KEGG" id="vcw:GJQ55_00810"/>
<dbReference type="InterPro" id="IPR045308">
    <property type="entry name" value="UbiB_bact"/>
</dbReference>
<dbReference type="InterPro" id="IPR004147">
    <property type="entry name" value="ABC1_dom"/>
</dbReference>
<feature type="domain" description="ABC1 atypical kinase-like" evidence="15">
    <location>
        <begin position="91"/>
        <end position="345"/>
    </location>
</feature>
<protein>
    <recommendedName>
        <fullName evidence="13">Probable protein kinase UbiB</fullName>
        <ecNumber evidence="13">2.7.-.-</ecNumber>
    </recommendedName>
    <alternativeName>
        <fullName evidence="13">Ubiquinone biosynthesis protein UbiB</fullName>
    </alternativeName>
</protein>
<keyword evidence="12 13" id="KW-0472">Membrane</keyword>
<evidence type="ECO:0000256" key="3">
    <source>
        <dbReference type="ARBA" id="ARBA00022475"/>
    </source>
</evidence>
<keyword evidence="9 13" id="KW-0418">Kinase</keyword>
<comment type="similarity">
    <text evidence="2">Belongs to the protein kinase superfamily. ADCK protein kinase family.</text>
</comment>
<evidence type="ECO:0000256" key="6">
    <source>
        <dbReference type="ARBA" id="ARBA00022688"/>
    </source>
</evidence>
<keyword evidence="3 13" id="KW-1003">Cell membrane</keyword>
<organism evidence="16 17">
    <name type="scientific">Venatoribacter cucullus</name>
    <dbReference type="NCBI Taxonomy" id="2661630"/>
    <lineage>
        <taxon>Bacteria</taxon>
        <taxon>Pseudomonadati</taxon>
        <taxon>Pseudomonadota</taxon>
        <taxon>Gammaproteobacteria</taxon>
        <taxon>Oceanospirillales</taxon>
        <taxon>Oceanospirillaceae</taxon>
        <taxon>Venatoribacter</taxon>
    </lineage>
</organism>
<evidence type="ECO:0000256" key="7">
    <source>
        <dbReference type="ARBA" id="ARBA00022692"/>
    </source>
</evidence>
<dbReference type="GO" id="GO:0010795">
    <property type="term" value="P:regulation of ubiquinone biosynthetic process"/>
    <property type="evidence" value="ECO:0007669"/>
    <property type="project" value="UniProtKB-UniRule"/>
</dbReference>
<dbReference type="InterPro" id="IPR011009">
    <property type="entry name" value="Kinase-like_dom_sf"/>
</dbReference>
<dbReference type="Pfam" id="PF03109">
    <property type="entry name" value="ABC1"/>
    <property type="match status" value="1"/>
</dbReference>
<evidence type="ECO:0000256" key="9">
    <source>
        <dbReference type="ARBA" id="ARBA00022777"/>
    </source>
</evidence>
<evidence type="ECO:0000256" key="4">
    <source>
        <dbReference type="ARBA" id="ARBA00022519"/>
    </source>
</evidence>
<dbReference type="EMBL" id="CP046056">
    <property type="protein sequence ID" value="QQD23100.1"/>
    <property type="molecule type" value="Genomic_DNA"/>
</dbReference>
<dbReference type="PANTHER" id="PTHR10566">
    <property type="entry name" value="CHAPERONE-ACTIVITY OF BC1 COMPLEX CABC1 -RELATED"/>
    <property type="match status" value="1"/>
</dbReference>
<comment type="similarity">
    <text evidence="13">Belongs to the ABC1 family. UbiB subfamily.</text>
</comment>
<comment type="caution">
    <text evidence="13">Lacks conserved residue(s) required for the propagation of feature annotation.</text>
</comment>
<dbReference type="AlphaFoldDB" id="A0A9X7YM44"/>
<keyword evidence="4" id="KW-0997">Cell inner membrane</keyword>
<accession>A0A9X7YM44</accession>
<dbReference type="InterPro" id="IPR010232">
    <property type="entry name" value="UbiB"/>
</dbReference>
<keyword evidence="8 13" id="KW-0547">Nucleotide-binding</keyword>
<feature type="coiled-coil region" evidence="14">
    <location>
        <begin position="477"/>
        <end position="508"/>
    </location>
</feature>
<dbReference type="GO" id="GO:0006744">
    <property type="term" value="P:ubiquinone biosynthetic process"/>
    <property type="evidence" value="ECO:0007669"/>
    <property type="project" value="UniProtKB-KW"/>
</dbReference>
<dbReference type="EC" id="2.7.-.-" evidence="13"/>
<reference evidence="16 17" key="1">
    <citation type="submission" date="2019-11" db="EMBL/GenBank/DDBJ databases">
        <title>Venatorbacter sp. nov. a predator of Campylobacter and other Gram-negative bacteria.</title>
        <authorList>
            <person name="Saeedi A."/>
            <person name="Cummings N.J."/>
            <person name="Connerton I.F."/>
            <person name="Connerton P.L."/>
        </authorList>
    </citation>
    <scope>NUCLEOTIDE SEQUENCE [LARGE SCALE GENOMIC DNA]</scope>
    <source>
        <strain evidence="16">XL5</strain>
    </source>
</reference>
<keyword evidence="6 13" id="KW-0831">Ubiquinone biosynthesis</keyword>
<evidence type="ECO:0000256" key="5">
    <source>
        <dbReference type="ARBA" id="ARBA00022679"/>
    </source>
</evidence>
<evidence type="ECO:0000256" key="14">
    <source>
        <dbReference type="SAM" id="Coils"/>
    </source>
</evidence>
<feature type="binding site" evidence="13">
    <location>
        <position position="155"/>
    </location>
    <ligand>
        <name>ATP</name>
        <dbReference type="ChEBI" id="CHEBI:30616"/>
    </ligand>
</feature>
<evidence type="ECO:0000256" key="1">
    <source>
        <dbReference type="ARBA" id="ARBA00005020"/>
    </source>
</evidence>
<evidence type="ECO:0000259" key="15">
    <source>
        <dbReference type="Pfam" id="PF03109"/>
    </source>
</evidence>
<evidence type="ECO:0000256" key="10">
    <source>
        <dbReference type="ARBA" id="ARBA00022840"/>
    </source>
</evidence>
<feature type="binding site" evidence="13">
    <location>
        <begin position="128"/>
        <end position="136"/>
    </location>
    <ligand>
        <name>ATP</name>
        <dbReference type="ChEBI" id="CHEBI:30616"/>
    </ligand>
</feature>
<evidence type="ECO:0000313" key="16">
    <source>
        <dbReference type="EMBL" id="QQD23100.1"/>
    </source>
</evidence>
<evidence type="ECO:0000256" key="8">
    <source>
        <dbReference type="ARBA" id="ARBA00022741"/>
    </source>
</evidence>
<dbReference type="SUPFAM" id="SSF56112">
    <property type="entry name" value="Protein kinase-like (PK-like)"/>
    <property type="match status" value="1"/>
</dbReference>
<comment type="pathway">
    <text evidence="1 13">Cofactor biosynthesis; ubiquinone biosynthesis [regulation].</text>
</comment>
<dbReference type="PANTHER" id="PTHR10566:SF113">
    <property type="entry name" value="PROTEIN ACTIVITY OF BC1 COMPLEX KINASE 7, CHLOROPLASTIC"/>
    <property type="match status" value="1"/>
</dbReference>
<dbReference type="HAMAP" id="MF_00414">
    <property type="entry name" value="UbiB"/>
    <property type="match status" value="1"/>
</dbReference>
<dbReference type="GO" id="GO:0004672">
    <property type="term" value="F:protein kinase activity"/>
    <property type="evidence" value="ECO:0007669"/>
    <property type="project" value="UniProtKB-UniRule"/>
</dbReference>
<proteinExistence type="inferred from homology"/>
<dbReference type="RefSeq" id="WP_228345614.1">
    <property type="nucleotide sequence ID" value="NZ_CP046056.1"/>
</dbReference>
<evidence type="ECO:0000256" key="11">
    <source>
        <dbReference type="ARBA" id="ARBA00022989"/>
    </source>
</evidence>
<evidence type="ECO:0000256" key="2">
    <source>
        <dbReference type="ARBA" id="ARBA00009670"/>
    </source>
</evidence>
<dbReference type="NCBIfam" id="NF003404">
    <property type="entry name" value="PRK04750.1"/>
    <property type="match status" value="1"/>
</dbReference>
<dbReference type="InterPro" id="IPR050154">
    <property type="entry name" value="UbiB_kinase"/>
</dbReference>
<keyword evidence="7 13" id="KW-0812">Transmembrane</keyword>
<comment type="subcellular location">
    <subcellularLocation>
        <location evidence="13">Cell membrane</location>
        <topology evidence="13">Single-pass membrane protein</topology>
    </subcellularLocation>
</comment>
<keyword evidence="11 13" id="KW-1133">Transmembrane helix</keyword>
<keyword evidence="10 13" id="KW-0067">ATP-binding</keyword>
<feature type="transmembrane region" description="Helical" evidence="13">
    <location>
        <begin position="522"/>
        <end position="548"/>
    </location>
</feature>
<dbReference type="NCBIfam" id="TIGR01982">
    <property type="entry name" value="UbiB"/>
    <property type="match status" value="1"/>
</dbReference>
<name>A0A9X7YM44_9GAMM</name>
<dbReference type="CDD" id="cd13972">
    <property type="entry name" value="UbiB"/>
    <property type="match status" value="1"/>
</dbReference>
<evidence type="ECO:0000256" key="13">
    <source>
        <dbReference type="HAMAP-Rule" id="MF_00414"/>
    </source>
</evidence>
<sequence length="550" mass="62783">MANLWRLWKILFVFTRYRLDSLVPVEQLPLSLRILLWLAPWRLNPVPSKLGRGERLRLALEALGPIFIKFGQILSTRPDLVPADIVKELKRLQDDVPPFPNDQAMALIEEQLGRRIAELFAEFSPQPLASASIAQVHAARLFNSDGSAGKEVVVKVVRPGIEHTIERDLQLLETMARLLVKYSADGRRLKPMEIVEDYRHTIYGELNLSIEASNATQLKRNFRDSELLYMPDVYWEYTRTKVMVSERIYGIPVADIDALHAQNTNMKLLAERGVEIFFTQVFRDSFFHADMHPGNIFVSREHPQTPQYIAIDCGIVGSLTEEDQTYLAMNMLAFFNQDYHQVAQLHIDSGWVPATTKVNEFSAAIRAVLEPIFEKPLAEISFGQVLIQLFSTARRFNMEVQPQLVLLQKTLLNIEGLGRQLYPQLDLWSTAKPFLERWMRDRFGPKAAFRELKRQLPGWIEKAPQIPGLVHGALTRLNHLDETQASLHAEIRALREELHQQKQQKRQQTMGTLTIGSGLFVWWQSFALGVPEFTGVGIAAAGILLLLLRA</sequence>
<keyword evidence="5 13" id="KW-0808">Transferase</keyword>
<gene>
    <name evidence="13 16" type="primary">ubiB</name>
    <name evidence="16" type="ORF">GJQ55_00810</name>
</gene>
<dbReference type="GO" id="GO:0005886">
    <property type="term" value="C:plasma membrane"/>
    <property type="evidence" value="ECO:0007669"/>
    <property type="project" value="UniProtKB-SubCell"/>
</dbReference>
<evidence type="ECO:0000256" key="12">
    <source>
        <dbReference type="ARBA" id="ARBA00023136"/>
    </source>
</evidence>
<keyword evidence="17" id="KW-1185">Reference proteome</keyword>
<dbReference type="GO" id="GO:0005524">
    <property type="term" value="F:ATP binding"/>
    <property type="evidence" value="ECO:0007669"/>
    <property type="project" value="UniProtKB-KW"/>
</dbReference>
<keyword evidence="14" id="KW-0175">Coiled coil</keyword>
<dbReference type="Proteomes" id="UP000596074">
    <property type="component" value="Chromosome"/>
</dbReference>
<feature type="active site" description="Proton acceptor" evidence="13">
    <location>
        <position position="290"/>
    </location>
</feature>